<comment type="caution">
    <text evidence="9">The sequence shown here is derived from an EMBL/GenBank/DDBJ whole genome shotgun (WGS) entry which is preliminary data.</text>
</comment>
<dbReference type="NCBIfam" id="TIGR01145">
    <property type="entry name" value="ATP_synt_delta"/>
    <property type="match status" value="1"/>
</dbReference>
<dbReference type="InterPro" id="IPR026015">
    <property type="entry name" value="ATP_synth_OSCP/delta_N_sf"/>
</dbReference>
<dbReference type="PRINTS" id="PR00125">
    <property type="entry name" value="ATPASEDELTA"/>
</dbReference>
<comment type="similarity">
    <text evidence="2">Belongs to the ATPase delta chain family.</text>
</comment>
<evidence type="ECO:0000256" key="7">
    <source>
        <dbReference type="ARBA" id="ARBA00023310"/>
    </source>
</evidence>
<evidence type="ECO:0000256" key="6">
    <source>
        <dbReference type="ARBA" id="ARBA00023136"/>
    </source>
</evidence>
<keyword evidence="10" id="KW-1185">Reference proteome</keyword>
<comment type="subcellular location">
    <subcellularLocation>
        <location evidence="1">Membrane</location>
    </subcellularLocation>
</comment>
<organism evidence="9 10">
    <name type="scientific">Euroglyphus maynei</name>
    <name type="common">Mayne's house dust mite</name>
    <dbReference type="NCBI Taxonomy" id="6958"/>
    <lineage>
        <taxon>Eukaryota</taxon>
        <taxon>Metazoa</taxon>
        <taxon>Ecdysozoa</taxon>
        <taxon>Arthropoda</taxon>
        <taxon>Chelicerata</taxon>
        <taxon>Arachnida</taxon>
        <taxon>Acari</taxon>
        <taxon>Acariformes</taxon>
        <taxon>Sarcoptiformes</taxon>
        <taxon>Astigmata</taxon>
        <taxon>Psoroptidia</taxon>
        <taxon>Analgoidea</taxon>
        <taxon>Pyroglyphidae</taxon>
        <taxon>Pyroglyphinae</taxon>
        <taxon>Euroglyphus</taxon>
    </lineage>
</organism>
<evidence type="ECO:0000256" key="5">
    <source>
        <dbReference type="ARBA" id="ARBA00023065"/>
    </source>
</evidence>
<keyword evidence="3" id="KW-0813">Transport</keyword>
<name>A0A1Y3ASG6_EURMA</name>
<proteinExistence type="inferred from homology"/>
<reference evidence="9 10" key="1">
    <citation type="submission" date="2017-03" db="EMBL/GenBank/DDBJ databases">
        <title>Genome Survey of Euroglyphus maynei.</title>
        <authorList>
            <person name="Arlian L.G."/>
            <person name="Morgan M.S."/>
            <person name="Rider S.D."/>
        </authorList>
    </citation>
    <scope>NUCLEOTIDE SEQUENCE [LARGE SCALE GENOMIC DNA]</scope>
    <source>
        <strain evidence="9">Arlian Lab</strain>
        <tissue evidence="9">Whole body</tissue>
    </source>
</reference>
<evidence type="ECO:0000256" key="1">
    <source>
        <dbReference type="ARBA" id="ARBA00004370"/>
    </source>
</evidence>
<dbReference type="PANTHER" id="PTHR11910">
    <property type="entry name" value="ATP SYNTHASE DELTA CHAIN"/>
    <property type="match status" value="1"/>
</dbReference>
<dbReference type="AlphaFoldDB" id="A0A1Y3ASG6"/>
<dbReference type="Proteomes" id="UP000194236">
    <property type="component" value="Unassembled WGS sequence"/>
</dbReference>
<keyword evidence="5" id="KW-0406">Ion transport</keyword>
<evidence type="ECO:0000256" key="2">
    <source>
        <dbReference type="ARBA" id="ARBA00007046"/>
    </source>
</evidence>
<dbReference type="SUPFAM" id="SSF47928">
    <property type="entry name" value="N-terminal domain of the delta subunit of the F1F0-ATP synthase"/>
    <property type="match status" value="1"/>
</dbReference>
<evidence type="ECO:0000256" key="8">
    <source>
        <dbReference type="ARBA" id="ARBA00033369"/>
    </source>
</evidence>
<dbReference type="GO" id="GO:0046933">
    <property type="term" value="F:proton-transporting ATP synthase activity, rotational mechanism"/>
    <property type="evidence" value="ECO:0007669"/>
    <property type="project" value="InterPro"/>
</dbReference>
<dbReference type="OrthoDB" id="1262810at2759"/>
<dbReference type="GO" id="GO:0016020">
    <property type="term" value="C:membrane"/>
    <property type="evidence" value="ECO:0007669"/>
    <property type="project" value="UniProtKB-SubCell"/>
</dbReference>
<evidence type="ECO:0000256" key="3">
    <source>
        <dbReference type="ARBA" id="ARBA00022448"/>
    </source>
</evidence>
<keyword evidence="7" id="KW-0066">ATP synthesis</keyword>
<dbReference type="InterPro" id="IPR000711">
    <property type="entry name" value="ATPase_OSCP/dsu"/>
</dbReference>
<dbReference type="Gene3D" id="1.10.520.20">
    <property type="entry name" value="N-terminal domain of the delta subunit of the F1F0-ATP synthase"/>
    <property type="match status" value="1"/>
</dbReference>
<evidence type="ECO:0000313" key="10">
    <source>
        <dbReference type="Proteomes" id="UP000194236"/>
    </source>
</evidence>
<keyword evidence="4" id="KW-0375">Hydrogen ion transport</keyword>
<protein>
    <recommendedName>
        <fullName evidence="8">Oligomycin sensitivity conferral protein</fullName>
    </recommendedName>
</protein>
<dbReference type="Pfam" id="PF00213">
    <property type="entry name" value="OSCP"/>
    <property type="match status" value="1"/>
</dbReference>
<dbReference type="HAMAP" id="MF_01416">
    <property type="entry name" value="ATP_synth_delta_bact"/>
    <property type="match status" value="1"/>
</dbReference>
<sequence>MASGKSLMQLSKCALSTQSGASKLVRPPVPMFGIDGRYATALYSAASKKGKLEQVDKNLKTLLQLHEKDQKFRDFLLNPLIKPAQKREILNNKSLQSKLNLDELTVNLLAVLTENNRMKYLPLIVRVFNKTMAFSRGETDVTVTAASPFDAESRKELDEILQNFAKGKKLIINVKIDKSILGGLIVDFNGEHYVDMSVRRKFNQYANILKQPL</sequence>
<accession>A0A1Y3ASG6</accession>
<dbReference type="EMBL" id="MUJZ01061336">
    <property type="protein sequence ID" value="OTF71389.1"/>
    <property type="molecule type" value="Genomic_DNA"/>
</dbReference>
<evidence type="ECO:0000313" key="9">
    <source>
        <dbReference type="EMBL" id="OTF71389.1"/>
    </source>
</evidence>
<evidence type="ECO:0000256" key="4">
    <source>
        <dbReference type="ARBA" id="ARBA00022781"/>
    </source>
</evidence>
<gene>
    <name evidence="9" type="ORF">BLA29_003180</name>
</gene>
<keyword evidence="6" id="KW-0472">Membrane</keyword>